<feature type="compositionally biased region" description="Low complexity" evidence="1">
    <location>
        <begin position="919"/>
        <end position="942"/>
    </location>
</feature>
<dbReference type="SUPFAM" id="SSF52821">
    <property type="entry name" value="Rhodanese/Cell cycle control phosphatase"/>
    <property type="match status" value="1"/>
</dbReference>
<name>A0A9P5Q5E9_9AGAR</name>
<dbReference type="Gene3D" id="3.40.250.10">
    <property type="entry name" value="Rhodanese-like domain"/>
    <property type="match status" value="1"/>
</dbReference>
<feature type="compositionally biased region" description="Low complexity" evidence="1">
    <location>
        <begin position="406"/>
        <end position="415"/>
    </location>
</feature>
<feature type="compositionally biased region" description="Low complexity" evidence="1">
    <location>
        <begin position="765"/>
        <end position="785"/>
    </location>
</feature>
<evidence type="ECO:0008006" key="4">
    <source>
        <dbReference type="Google" id="ProtNLM"/>
    </source>
</evidence>
<reference evidence="2" key="1">
    <citation type="submission" date="2020-11" db="EMBL/GenBank/DDBJ databases">
        <authorList>
            <consortium name="DOE Joint Genome Institute"/>
            <person name="Ahrendt S."/>
            <person name="Riley R."/>
            <person name="Andreopoulos W."/>
            <person name="Labutti K."/>
            <person name="Pangilinan J."/>
            <person name="Ruiz-Duenas F.J."/>
            <person name="Barrasa J.M."/>
            <person name="Sanchez-Garcia M."/>
            <person name="Camarero S."/>
            <person name="Miyauchi S."/>
            <person name="Serrano A."/>
            <person name="Linde D."/>
            <person name="Babiker R."/>
            <person name="Drula E."/>
            <person name="Ayuso-Fernandez I."/>
            <person name="Pacheco R."/>
            <person name="Padilla G."/>
            <person name="Ferreira P."/>
            <person name="Barriuso J."/>
            <person name="Kellner H."/>
            <person name="Castanera R."/>
            <person name="Alfaro M."/>
            <person name="Ramirez L."/>
            <person name="Pisabarro A.G."/>
            <person name="Kuo A."/>
            <person name="Tritt A."/>
            <person name="Lipzen A."/>
            <person name="He G."/>
            <person name="Yan M."/>
            <person name="Ng V."/>
            <person name="Cullen D."/>
            <person name="Martin F."/>
            <person name="Rosso M.-N."/>
            <person name="Henrissat B."/>
            <person name="Hibbett D."/>
            <person name="Martinez A.T."/>
            <person name="Grigoriev I.V."/>
        </authorList>
    </citation>
    <scope>NUCLEOTIDE SEQUENCE</scope>
    <source>
        <strain evidence="2">AH 40177</strain>
    </source>
</reference>
<protein>
    <recommendedName>
        <fullName evidence="4">Rhodanese domain-containing protein</fullName>
    </recommendedName>
</protein>
<evidence type="ECO:0000256" key="1">
    <source>
        <dbReference type="SAM" id="MobiDB-lite"/>
    </source>
</evidence>
<comment type="caution">
    <text evidence="2">The sequence shown here is derived from an EMBL/GenBank/DDBJ whole genome shotgun (WGS) entry which is preliminary data.</text>
</comment>
<dbReference type="Proteomes" id="UP000772434">
    <property type="component" value="Unassembled WGS sequence"/>
</dbReference>
<dbReference type="AlphaFoldDB" id="A0A9P5Q5E9"/>
<accession>A0A9P5Q5E9</accession>
<feature type="compositionally biased region" description="Acidic residues" evidence="1">
    <location>
        <begin position="26"/>
        <end position="41"/>
    </location>
</feature>
<feature type="region of interest" description="Disordered" evidence="1">
    <location>
        <begin position="764"/>
        <end position="958"/>
    </location>
</feature>
<feature type="compositionally biased region" description="Low complexity" evidence="1">
    <location>
        <begin position="51"/>
        <end position="63"/>
    </location>
</feature>
<feature type="region of interest" description="Disordered" evidence="1">
    <location>
        <begin position="602"/>
        <end position="646"/>
    </location>
</feature>
<keyword evidence="3" id="KW-1185">Reference proteome</keyword>
<feature type="region of interest" description="Disordered" evidence="1">
    <location>
        <begin position="22"/>
        <end position="68"/>
    </location>
</feature>
<organism evidence="2 3">
    <name type="scientific">Rhodocollybia butyracea</name>
    <dbReference type="NCBI Taxonomy" id="206335"/>
    <lineage>
        <taxon>Eukaryota</taxon>
        <taxon>Fungi</taxon>
        <taxon>Dikarya</taxon>
        <taxon>Basidiomycota</taxon>
        <taxon>Agaricomycotina</taxon>
        <taxon>Agaricomycetes</taxon>
        <taxon>Agaricomycetidae</taxon>
        <taxon>Agaricales</taxon>
        <taxon>Marasmiineae</taxon>
        <taxon>Omphalotaceae</taxon>
        <taxon>Rhodocollybia</taxon>
    </lineage>
</organism>
<evidence type="ECO:0000313" key="2">
    <source>
        <dbReference type="EMBL" id="KAF9074660.1"/>
    </source>
</evidence>
<dbReference type="OrthoDB" id="273181at2759"/>
<dbReference type="EMBL" id="JADNRY010000012">
    <property type="protein sequence ID" value="KAF9074660.1"/>
    <property type="molecule type" value="Genomic_DNA"/>
</dbReference>
<dbReference type="InterPro" id="IPR036873">
    <property type="entry name" value="Rhodanese-like_dom_sf"/>
</dbReference>
<feature type="region of interest" description="Disordered" evidence="1">
    <location>
        <begin position="406"/>
        <end position="431"/>
    </location>
</feature>
<gene>
    <name evidence="2" type="ORF">BDP27DRAFT_144861</name>
</gene>
<sequence length="1008" mass="106065">MAVPTEAGSQLDKEATDAAYANTIQLEDDESGNSGEEDSEQEVQVADLRSLRSSRSSSSSESSSVDDIEQDLARLDQLRQNVKHNLKLRPIRSTSTLRNEIVSAQSPISPTPSSTTSAYFTPLDEQPPGGNRFLAAPASSPPLIMAHPPKTPFSPFTPGLASTPHTPYTPPVYTSTLHTPRPISAGELAIILSSSTSFPLLIDTRPLATHNLFHIRHSVPIAIPSLILKRSRKPNLKGSQFTTMRSLKQFITTEHGRKIFEAFLEDGTAMGTENGLWNGDVIIYDEDMDVKDRGNSSSTPWALLGVVQSLLDSNANSANPKASSVDTRTILDSFPSEPEPQIGKADYIEGGIGHTRYHPNPQLQMLIVGAGEDGENELGTVSVTQDLSTASNPNLKASSLFASASALAPPRSESPVPLGPSAKRKGPPPSLGLGGGLFQLDTHQAMYKTRGEVLIDQSLNSASTLASANASANSLKTVDSDMTVTQMSLNSTASLSSISDSPSEEQHVLSSVDLKSVNPSPLPMMPSFTISSTVVPSSTAPQHLLPPTHLHLALSEPNPASATLSSGISDSGFKTAFTSLADPSPSPPPSASQIGFSLGKADASATVGGGFKRPPPPSQMNKRPSAPDLRIGIGKEGTSTSIPPNPVVFPNPVPGAGATPPVKRLPKLSLNTGGVGGLGVGGERGTWGTGVGGSLGRRMGTKLRSATVGGGTGSWNRDSHFQQPPLPLSFNLNQNSKISAEPDSTSVAVANAFSPTSNIKNPFQSLTLPLPSSSNPSHSSDSNLPGFGLHPPSPSHLNLAHSHHHRHTPSPPGSARLYGSFTSEGAVEGNVNAPPRPPPSPGFGKTSFGFGEGTTDGREWPGRKLSAPAISLSRSFSTRGPGLPSRDLAPLVPPKRVPSPSWTVSSEAEHDLDTESESETTSTESRTSISSLSTSSSSLESFSEIDEGPGTVNGGSKSDEMVEFPAYQLRVDRKFSSVGYFFYSTPTLRSYRFNSKQCPSPHLCSCAE</sequence>
<proteinExistence type="predicted"/>
<evidence type="ECO:0000313" key="3">
    <source>
        <dbReference type="Proteomes" id="UP000772434"/>
    </source>
</evidence>